<evidence type="ECO:0000313" key="4">
    <source>
        <dbReference type="EMBL" id="MFK4271200.1"/>
    </source>
</evidence>
<evidence type="ECO:0000256" key="1">
    <source>
        <dbReference type="SAM" id="MobiDB-lite"/>
    </source>
</evidence>
<feature type="region of interest" description="Disordered" evidence="1">
    <location>
        <begin position="27"/>
        <end position="57"/>
    </location>
</feature>
<feature type="transmembrane region" description="Helical" evidence="2">
    <location>
        <begin position="67"/>
        <end position="85"/>
    </location>
</feature>
<proteinExistence type="predicted"/>
<evidence type="ECO:0000256" key="3">
    <source>
        <dbReference type="SAM" id="SignalP"/>
    </source>
</evidence>
<organism evidence="4 5">
    <name type="scientific">Streptomyces milbemycinicus</name>
    <dbReference type="NCBI Taxonomy" id="476552"/>
    <lineage>
        <taxon>Bacteria</taxon>
        <taxon>Bacillati</taxon>
        <taxon>Actinomycetota</taxon>
        <taxon>Actinomycetes</taxon>
        <taxon>Kitasatosporales</taxon>
        <taxon>Streptomycetaceae</taxon>
        <taxon>Streptomyces</taxon>
    </lineage>
</organism>
<keyword evidence="2" id="KW-0472">Membrane</keyword>
<gene>
    <name evidence="4" type="ORF">ACI2L5_40700</name>
</gene>
<accession>A0ABW8M1R1</accession>
<dbReference type="Proteomes" id="UP001620295">
    <property type="component" value="Unassembled WGS sequence"/>
</dbReference>
<sequence>MRSLALTFRMAVCAAVVVMAVAGPAAADQEDNAPARPAHRAHPAHHAHPGIAPADDAARQDFGGAEAYGLVLSGCTALAVAGLAVHRRRRPVAVASG</sequence>
<evidence type="ECO:0000313" key="5">
    <source>
        <dbReference type="Proteomes" id="UP001620295"/>
    </source>
</evidence>
<keyword evidence="5" id="KW-1185">Reference proteome</keyword>
<protein>
    <submittedName>
        <fullName evidence="4">Uncharacterized protein</fullName>
    </submittedName>
</protein>
<name>A0ABW8M1R1_9ACTN</name>
<feature type="compositionally biased region" description="Basic residues" evidence="1">
    <location>
        <begin position="37"/>
        <end position="48"/>
    </location>
</feature>
<feature type="signal peptide" evidence="3">
    <location>
        <begin position="1"/>
        <end position="27"/>
    </location>
</feature>
<dbReference type="RefSeq" id="WP_404748271.1">
    <property type="nucleotide sequence ID" value="NZ_JBJDQH010000016.1"/>
</dbReference>
<feature type="chain" id="PRO_5047149702" evidence="3">
    <location>
        <begin position="28"/>
        <end position="97"/>
    </location>
</feature>
<keyword evidence="3" id="KW-0732">Signal</keyword>
<comment type="caution">
    <text evidence="4">The sequence shown here is derived from an EMBL/GenBank/DDBJ whole genome shotgun (WGS) entry which is preliminary data.</text>
</comment>
<keyword evidence="2" id="KW-1133">Transmembrane helix</keyword>
<dbReference type="EMBL" id="JBJDQH010000016">
    <property type="protein sequence ID" value="MFK4271200.1"/>
    <property type="molecule type" value="Genomic_DNA"/>
</dbReference>
<evidence type="ECO:0000256" key="2">
    <source>
        <dbReference type="SAM" id="Phobius"/>
    </source>
</evidence>
<reference evidence="4 5" key="1">
    <citation type="submission" date="2024-11" db="EMBL/GenBank/DDBJ databases">
        <title>The Natural Products Discovery Center: Release of the First 8490 Sequenced Strains for Exploring Actinobacteria Biosynthetic Diversity.</title>
        <authorList>
            <person name="Kalkreuter E."/>
            <person name="Kautsar S.A."/>
            <person name="Yang D."/>
            <person name="Bader C.D."/>
            <person name="Teijaro C.N."/>
            <person name="Fluegel L."/>
            <person name="Davis C.M."/>
            <person name="Simpson J.R."/>
            <person name="Lauterbach L."/>
            <person name="Steele A.D."/>
            <person name="Gui C."/>
            <person name="Meng S."/>
            <person name="Li G."/>
            <person name="Viehrig K."/>
            <person name="Ye F."/>
            <person name="Su P."/>
            <person name="Kiefer A.F."/>
            <person name="Nichols A."/>
            <person name="Cepeda A.J."/>
            <person name="Yan W."/>
            <person name="Fan B."/>
            <person name="Jiang Y."/>
            <person name="Adhikari A."/>
            <person name="Zheng C.-J."/>
            <person name="Schuster L."/>
            <person name="Cowan T.M."/>
            <person name="Smanski M.J."/>
            <person name="Chevrette M.G."/>
            <person name="De Carvalho L.P.S."/>
            <person name="Shen B."/>
        </authorList>
    </citation>
    <scope>NUCLEOTIDE SEQUENCE [LARGE SCALE GENOMIC DNA]</scope>
    <source>
        <strain evidence="4 5">NPDC020863</strain>
    </source>
</reference>
<keyword evidence="2" id="KW-0812">Transmembrane</keyword>